<feature type="transmembrane region" description="Helical" evidence="5">
    <location>
        <begin position="48"/>
        <end position="65"/>
    </location>
</feature>
<protein>
    <submittedName>
        <fullName evidence="7">YOR378W-like protein</fullName>
    </submittedName>
</protein>
<dbReference type="AlphaFoldDB" id="A0A9P4NX88"/>
<keyword evidence="8" id="KW-1185">Reference proteome</keyword>
<evidence type="ECO:0000256" key="3">
    <source>
        <dbReference type="ARBA" id="ARBA00022989"/>
    </source>
</evidence>
<dbReference type="InterPro" id="IPR020846">
    <property type="entry name" value="MFS_dom"/>
</dbReference>
<feature type="transmembrane region" description="Helical" evidence="5">
    <location>
        <begin position="137"/>
        <end position="156"/>
    </location>
</feature>
<sequence length="463" mass="49773">MSTLHECMFVGVVAISHFMTQAGLGQALAPLDIISASFGVTNPGEQSWFIAGYSLTVGTFILISGRLGDILGHKRMFVFGYAWFGVWSAFAGFAVYPRRQIFFDVCRAMQGIGPALIMPNGLALFGRAYPPGIKKNIVFSIFGAVAPAGFVAGATFGSLFAELAFWPWAFWSFGIACWALAAFALLVVPRELSEKPMNPPGFDWTGSIMGVTGLVLVNIAWNNGPLYGWGTPHVYFLLIIGLLCLVGFVWVEKRAESPILPIHAMTGTVNFVLGCVGLGWGAFGVWVFYTFRFLQQIRGASPLTSSAQFAPAVVCGLLAAGMTGFLLTHTPVSFVMMTSMVAFAAGIIIAATQPAQQTYWAQMFVSIAVMPFGMDMSFPAASVILSNSMPPEHQGLAMSLVNTVVNYSISIALGIAGTVEVQVIKGIRSAYYTAIGLSLAGVLCGALFFMRTMRKEGWKVMEH</sequence>
<evidence type="ECO:0000256" key="1">
    <source>
        <dbReference type="ARBA" id="ARBA00004141"/>
    </source>
</evidence>
<evidence type="ECO:0000256" key="4">
    <source>
        <dbReference type="ARBA" id="ARBA00023136"/>
    </source>
</evidence>
<dbReference type="Pfam" id="PF07690">
    <property type="entry name" value="MFS_1"/>
    <property type="match status" value="1"/>
</dbReference>
<name>A0A9P4NX88_9PEZI</name>
<dbReference type="PANTHER" id="PTHR42718:SF1">
    <property type="entry name" value="LOW AFFINITY AMMONIUM TRANSPORTER"/>
    <property type="match status" value="1"/>
</dbReference>
<dbReference type="OrthoDB" id="2428527at2759"/>
<evidence type="ECO:0000313" key="7">
    <source>
        <dbReference type="EMBL" id="KAF2434065.1"/>
    </source>
</evidence>
<proteinExistence type="predicted"/>
<feature type="domain" description="Major facilitator superfamily (MFS) profile" evidence="6">
    <location>
        <begin position="9"/>
        <end position="453"/>
    </location>
</feature>
<keyword evidence="4 5" id="KW-0472">Membrane</keyword>
<feature type="transmembrane region" description="Helical" evidence="5">
    <location>
        <begin position="334"/>
        <end position="353"/>
    </location>
</feature>
<organism evidence="7 8">
    <name type="scientific">Tothia fuscella</name>
    <dbReference type="NCBI Taxonomy" id="1048955"/>
    <lineage>
        <taxon>Eukaryota</taxon>
        <taxon>Fungi</taxon>
        <taxon>Dikarya</taxon>
        <taxon>Ascomycota</taxon>
        <taxon>Pezizomycotina</taxon>
        <taxon>Dothideomycetes</taxon>
        <taxon>Pleosporomycetidae</taxon>
        <taxon>Venturiales</taxon>
        <taxon>Cylindrosympodiaceae</taxon>
        <taxon>Tothia</taxon>
    </lineage>
</organism>
<feature type="transmembrane region" description="Helical" evidence="5">
    <location>
        <begin position="77"/>
        <end position="96"/>
    </location>
</feature>
<dbReference type="GO" id="GO:0016020">
    <property type="term" value="C:membrane"/>
    <property type="evidence" value="ECO:0007669"/>
    <property type="project" value="UniProtKB-SubCell"/>
</dbReference>
<reference evidence="7" key="1">
    <citation type="journal article" date="2020" name="Stud. Mycol.">
        <title>101 Dothideomycetes genomes: a test case for predicting lifestyles and emergence of pathogens.</title>
        <authorList>
            <person name="Haridas S."/>
            <person name="Albert R."/>
            <person name="Binder M."/>
            <person name="Bloem J."/>
            <person name="Labutti K."/>
            <person name="Salamov A."/>
            <person name="Andreopoulos B."/>
            <person name="Baker S."/>
            <person name="Barry K."/>
            <person name="Bills G."/>
            <person name="Bluhm B."/>
            <person name="Cannon C."/>
            <person name="Castanera R."/>
            <person name="Culley D."/>
            <person name="Daum C."/>
            <person name="Ezra D."/>
            <person name="Gonzalez J."/>
            <person name="Henrissat B."/>
            <person name="Kuo A."/>
            <person name="Liang C."/>
            <person name="Lipzen A."/>
            <person name="Lutzoni F."/>
            <person name="Magnuson J."/>
            <person name="Mondo S."/>
            <person name="Nolan M."/>
            <person name="Ohm R."/>
            <person name="Pangilinan J."/>
            <person name="Park H.-J."/>
            <person name="Ramirez L."/>
            <person name="Alfaro M."/>
            <person name="Sun H."/>
            <person name="Tritt A."/>
            <person name="Yoshinaga Y."/>
            <person name="Zwiers L.-H."/>
            <person name="Turgeon B."/>
            <person name="Goodwin S."/>
            <person name="Spatafora J."/>
            <person name="Crous P."/>
            <person name="Grigoriev I."/>
        </authorList>
    </citation>
    <scope>NUCLEOTIDE SEQUENCE</scope>
    <source>
        <strain evidence="7">CBS 130266</strain>
    </source>
</reference>
<keyword evidence="3 5" id="KW-1133">Transmembrane helix</keyword>
<feature type="transmembrane region" description="Helical" evidence="5">
    <location>
        <begin position="429"/>
        <end position="449"/>
    </location>
</feature>
<feature type="transmembrane region" description="Helical" evidence="5">
    <location>
        <begin position="233"/>
        <end position="251"/>
    </location>
</feature>
<feature type="transmembrane region" description="Helical" evidence="5">
    <location>
        <begin position="201"/>
        <end position="221"/>
    </location>
</feature>
<feature type="transmembrane region" description="Helical" evidence="5">
    <location>
        <begin position="309"/>
        <end position="327"/>
    </location>
</feature>
<dbReference type="Gene3D" id="1.20.1250.20">
    <property type="entry name" value="MFS general substrate transporter like domains"/>
    <property type="match status" value="1"/>
</dbReference>
<evidence type="ECO:0000259" key="6">
    <source>
        <dbReference type="PROSITE" id="PS50850"/>
    </source>
</evidence>
<feature type="transmembrane region" description="Helical" evidence="5">
    <location>
        <begin position="168"/>
        <end position="189"/>
    </location>
</feature>
<gene>
    <name evidence="7" type="ORF">EJ08DRAFT_668642</name>
</gene>
<feature type="transmembrane region" description="Helical" evidence="5">
    <location>
        <begin position="359"/>
        <end position="384"/>
    </location>
</feature>
<dbReference type="GO" id="GO:0022857">
    <property type="term" value="F:transmembrane transporter activity"/>
    <property type="evidence" value="ECO:0007669"/>
    <property type="project" value="InterPro"/>
</dbReference>
<feature type="transmembrane region" description="Helical" evidence="5">
    <location>
        <begin position="271"/>
        <end position="289"/>
    </location>
</feature>
<dbReference type="CDD" id="cd17476">
    <property type="entry name" value="MFS_Amf1_MDR_like"/>
    <property type="match status" value="1"/>
</dbReference>
<dbReference type="Proteomes" id="UP000800235">
    <property type="component" value="Unassembled WGS sequence"/>
</dbReference>
<dbReference type="EMBL" id="MU007018">
    <property type="protein sequence ID" value="KAF2434065.1"/>
    <property type="molecule type" value="Genomic_DNA"/>
</dbReference>
<dbReference type="Gene3D" id="1.20.1720.10">
    <property type="entry name" value="Multidrug resistance protein D"/>
    <property type="match status" value="1"/>
</dbReference>
<dbReference type="PROSITE" id="PS50850">
    <property type="entry name" value="MFS"/>
    <property type="match status" value="1"/>
</dbReference>
<dbReference type="SUPFAM" id="SSF103473">
    <property type="entry name" value="MFS general substrate transporter"/>
    <property type="match status" value="1"/>
</dbReference>
<comment type="caution">
    <text evidence="7">The sequence shown here is derived from an EMBL/GenBank/DDBJ whole genome shotgun (WGS) entry which is preliminary data.</text>
</comment>
<evidence type="ECO:0000256" key="5">
    <source>
        <dbReference type="SAM" id="Phobius"/>
    </source>
</evidence>
<dbReference type="InterPro" id="IPR036259">
    <property type="entry name" value="MFS_trans_sf"/>
</dbReference>
<evidence type="ECO:0000256" key="2">
    <source>
        <dbReference type="ARBA" id="ARBA00022692"/>
    </source>
</evidence>
<accession>A0A9P4NX88</accession>
<comment type="subcellular location">
    <subcellularLocation>
        <location evidence="1">Membrane</location>
        <topology evidence="1">Multi-pass membrane protein</topology>
    </subcellularLocation>
</comment>
<feature type="transmembrane region" description="Helical" evidence="5">
    <location>
        <begin position="7"/>
        <end position="28"/>
    </location>
</feature>
<dbReference type="InterPro" id="IPR011701">
    <property type="entry name" value="MFS"/>
</dbReference>
<dbReference type="PANTHER" id="PTHR42718">
    <property type="entry name" value="MAJOR FACILITATOR SUPERFAMILY MULTIDRUG TRANSPORTER MFSC"/>
    <property type="match status" value="1"/>
</dbReference>
<feature type="transmembrane region" description="Helical" evidence="5">
    <location>
        <begin position="396"/>
        <end position="417"/>
    </location>
</feature>
<keyword evidence="2 5" id="KW-0812">Transmembrane</keyword>
<evidence type="ECO:0000313" key="8">
    <source>
        <dbReference type="Proteomes" id="UP000800235"/>
    </source>
</evidence>